<dbReference type="SUPFAM" id="SSF56059">
    <property type="entry name" value="Glutathione synthetase ATP-binding domain-like"/>
    <property type="match status" value="1"/>
</dbReference>
<dbReference type="GO" id="GO:0009432">
    <property type="term" value="P:SOS response"/>
    <property type="evidence" value="ECO:0007669"/>
    <property type="project" value="TreeGrafter"/>
</dbReference>
<reference evidence="3 4" key="1">
    <citation type="submission" date="2015-01" db="EMBL/GenBank/DDBJ databases">
        <title>Genome sequencing of Jeotgalibacillus soli.</title>
        <authorList>
            <person name="Goh K.M."/>
            <person name="Chan K.-G."/>
            <person name="Yaakop A.S."/>
            <person name="Ee R."/>
            <person name="Gan H.M."/>
            <person name="Chan C.S."/>
        </authorList>
    </citation>
    <scope>NUCLEOTIDE SEQUENCE [LARGE SCALE GENOMIC DNA]</scope>
    <source>
        <strain evidence="3 4">P9</strain>
    </source>
</reference>
<dbReference type="GO" id="GO:0005737">
    <property type="term" value="C:cytoplasm"/>
    <property type="evidence" value="ECO:0007669"/>
    <property type="project" value="TreeGrafter"/>
</dbReference>
<keyword evidence="4" id="KW-1185">Reference proteome</keyword>
<gene>
    <name evidence="3" type="ORF">KP78_10710</name>
</gene>
<sequence>MGKVYILHENDEWTVHLTKRFEEIGVPFETWHLDEGIVDLTEEPPEGVFYSRMSASSHTRGHRYAPELTESVLAWLERHGRRVHNGSRALRLEVSKVNQYMALNAHGIKTPKTIAAVGRKQIIEAAEKLGEKSFITKHNRAGKGLGVQLFHSIEGVKEYVNGEDFELPVDGITLIQQYIQAPEPYITRCEFVGGRFVYAVRVDTSEGFELCPADVCQIGDVYCPVGEEAEEKPKFQVVENFEDPIIAQFESFLAANEISVAGIEFIRDAEGTVYTYDINTNTNYNADAEAKYGIYGMLELAKFLEQELNKMGHIPKLTETN</sequence>
<keyword evidence="1" id="KW-0067">ATP-binding</keyword>
<dbReference type="AlphaFoldDB" id="A0A0C2W092"/>
<organism evidence="3 4">
    <name type="scientific">Jeotgalibacillus soli</name>
    <dbReference type="NCBI Taxonomy" id="889306"/>
    <lineage>
        <taxon>Bacteria</taxon>
        <taxon>Bacillati</taxon>
        <taxon>Bacillota</taxon>
        <taxon>Bacilli</taxon>
        <taxon>Bacillales</taxon>
        <taxon>Caryophanaceae</taxon>
        <taxon>Jeotgalibacillus</taxon>
    </lineage>
</organism>
<feature type="domain" description="ATP-grasp" evidence="2">
    <location>
        <begin position="100"/>
        <end position="305"/>
    </location>
</feature>
<dbReference type="OrthoDB" id="4789744at2"/>
<accession>A0A0C2W092</accession>
<dbReference type="STRING" id="889306.KP78_10710"/>
<dbReference type="EMBL" id="JXRP01000009">
    <property type="protein sequence ID" value="KIL49603.1"/>
    <property type="molecule type" value="Genomic_DNA"/>
</dbReference>
<evidence type="ECO:0000256" key="1">
    <source>
        <dbReference type="PROSITE-ProRule" id="PRU00409"/>
    </source>
</evidence>
<keyword evidence="1" id="KW-0547">Nucleotide-binding</keyword>
<dbReference type="GO" id="GO:0005524">
    <property type="term" value="F:ATP binding"/>
    <property type="evidence" value="ECO:0007669"/>
    <property type="project" value="UniProtKB-UniRule"/>
</dbReference>
<dbReference type="Gene3D" id="3.30.470.20">
    <property type="entry name" value="ATP-grasp fold, B domain"/>
    <property type="match status" value="1"/>
</dbReference>
<name>A0A0C2W092_9BACL</name>
<dbReference type="PANTHER" id="PTHR21621">
    <property type="entry name" value="RIBOSOMAL PROTEIN S6 MODIFICATION PROTEIN"/>
    <property type="match status" value="1"/>
</dbReference>
<dbReference type="InterPro" id="IPR011761">
    <property type="entry name" value="ATP-grasp"/>
</dbReference>
<proteinExistence type="predicted"/>
<dbReference type="PATRIC" id="fig|889306.3.peg.1077"/>
<dbReference type="PROSITE" id="PS50975">
    <property type="entry name" value="ATP_GRASP"/>
    <property type="match status" value="1"/>
</dbReference>
<dbReference type="PANTHER" id="PTHR21621:SF0">
    <property type="entry name" value="BETA-CITRYLGLUTAMATE SYNTHASE B-RELATED"/>
    <property type="match status" value="1"/>
</dbReference>
<evidence type="ECO:0000313" key="4">
    <source>
        <dbReference type="Proteomes" id="UP000031938"/>
    </source>
</evidence>
<evidence type="ECO:0000313" key="3">
    <source>
        <dbReference type="EMBL" id="KIL49603.1"/>
    </source>
</evidence>
<dbReference type="GO" id="GO:0046872">
    <property type="term" value="F:metal ion binding"/>
    <property type="evidence" value="ECO:0007669"/>
    <property type="project" value="InterPro"/>
</dbReference>
<protein>
    <submittedName>
        <fullName evidence="3">Alpha-L-glutamate ligase</fullName>
    </submittedName>
</protein>
<dbReference type="Proteomes" id="UP000031938">
    <property type="component" value="Unassembled WGS sequence"/>
</dbReference>
<dbReference type="GO" id="GO:0018169">
    <property type="term" value="F:ribosomal S6-glutamic acid ligase activity"/>
    <property type="evidence" value="ECO:0007669"/>
    <property type="project" value="TreeGrafter"/>
</dbReference>
<evidence type="ECO:0000259" key="2">
    <source>
        <dbReference type="PROSITE" id="PS50975"/>
    </source>
</evidence>
<dbReference type="RefSeq" id="WP_041086841.1">
    <property type="nucleotide sequence ID" value="NZ_JXRP01000009.1"/>
</dbReference>
<keyword evidence="3" id="KW-0436">Ligase</keyword>
<comment type="caution">
    <text evidence="3">The sequence shown here is derived from an EMBL/GenBank/DDBJ whole genome shotgun (WGS) entry which is preliminary data.</text>
</comment>